<dbReference type="Proteomes" id="UP000004994">
    <property type="component" value="Chromosome 8"/>
</dbReference>
<keyword evidence="2" id="KW-1185">Reference proteome</keyword>
<proteinExistence type="predicted"/>
<evidence type="ECO:0000313" key="2">
    <source>
        <dbReference type="Proteomes" id="UP000004994"/>
    </source>
</evidence>
<sequence>FFSCNSWFSFFFIFV</sequence>
<reference evidence="1" key="2">
    <citation type="submission" date="2019-01" db="UniProtKB">
        <authorList>
            <consortium name="EnsemblPlants"/>
        </authorList>
    </citation>
    <scope>IDENTIFICATION</scope>
    <source>
        <strain evidence="1">cv. Heinz 1706</strain>
    </source>
</reference>
<dbReference type="Gramene" id="Solyc08g062295.1.1">
    <property type="protein sequence ID" value="Solyc08g062295.1.1.1"/>
    <property type="gene ID" value="Solyc08g062295.1"/>
</dbReference>
<protein>
    <submittedName>
        <fullName evidence="1">Uncharacterized protein</fullName>
    </submittedName>
</protein>
<name>A0A3Q7HMB7_SOLLC</name>
<dbReference type="InParanoid" id="A0A3Q7HMB7"/>
<reference evidence="1" key="1">
    <citation type="journal article" date="2012" name="Nature">
        <title>The tomato genome sequence provides insights into fleshy fruit evolution.</title>
        <authorList>
            <consortium name="Tomato Genome Consortium"/>
        </authorList>
    </citation>
    <scope>NUCLEOTIDE SEQUENCE [LARGE SCALE GENOMIC DNA]</scope>
    <source>
        <strain evidence="1">cv. Heinz 1706</strain>
    </source>
</reference>
<organism evidence="1">
    <name type="scientific">Solanum lycopersicum</name>
    <name type="common">Tomato</name>
    <name type="synonym">Lycopersicon esculentum</name>
    <dbReference type="NCBI Taxonomy" id="4081"/>
    <lineage>
        <taxon>Eukaryota</taxon>
        <taxon>Viridiplantae</taxon>
        <taxon>Streptophyta</taxon>
        <taxon>Embryophyta</taxon>
        <taxon>Tracheophyta</taxon>
        <taxon>Spermatophyta</taxon>
        <taxon>Magnoliopsida</taxon>
        <taxon>eudicotyledons</taxon>
        <taxon>Gunneridae</taxon>
        <taxon>Pentapetalae</taxon>
        <taxon>asterids</taxon>
        <taxon>lamiids</taxon>
        <taxon>Solanales</taxon>
        <taxon>Solanaceae</taxon>
        <taxon>Solanoideae</taxon>
        <taxon>Solaneae</taxon>
        <taxon>Solanum</taxon>
        <taxon>Solanum subgen. Lycopersicon</taxon>
    </lineage>
</organism>
<evidence type="ECO:0000313" key="1">
    <source>
        <dbReference type="EnsemblPlants" id="Solyc08g062295.1.1.1"/>
    </source>
</evidence>
<dbReference type="EnsemblPlants" id="Solyc08g062295.1.1">
    <property type="protein sequence ID" value="Solyc08g062295.1.1.1"/>
    <property type="gene ID" value="Solyc08g062295.1"/>
</dbReference>
<accession>A0A3Q7HMB7</accession>